<dbReference type="Proteomes" id="UP000304900">
    <property type="component" value="Unassembled WGS sequence"/>
</dbReference>
<keyword evidence="1" id="KW-0812">Transmembrane</keyword>
<comment type="caution">
    <text evidence="2">The sequence shown here is derived from an EMBL/GenBank/DDBJ whole genome shotgun (WGS) entry which is preliminary data.</text>
</comment>
<keyword evidence="3" id="KW-1185">Reference proteome</keyword>
<protein>
    <submittedName>
        <fullName evidence="2">Uncharacterized protein</fullName>
    </submittedName>
</protein>
<name>A0A4U6D0G1_9BACT</name>
<dbReference type="EMBL" id="SZVO01000009">
    <property type="protein sequence ID" value="TKT90562.1"/>
    <property type="molecule type" value="Genomic_DNA"/>
</dbReference>
<sequence length="96" mass="10343">MKNNFRFIFPRLIGATLVVGLAAFVITTLFKLMLGLVLIGGVVTLIRRAAGRNQMMPAHIRNGQFGNSEVINIEGGNPWAAKANAVHTTSTIVPIN</sequence>
<organism evidence="2 3">
    <name type="scientific">Dyadobacter frigoris</name>
    <dbReference type="NCBI Taxonomy" id="2576211"/>
    <lineage>
        <taxon>Bacteria</taxon>
        <taxon>Pseudomonadati</taxon>
        <taxon>Bacteroidota</taxon>
        <taxon>Cytophagia</taxon>
        <taxon>Cytophagales</taxon>
        <taxon>Spirosomataceae</taxon>
        <taxon>Dyadobacter</taxon>
    </lineage>
</organism>
<gene>
    <name evidence="2" type="ORF">FDK13_19750</name>
</gene>
<proteinExistence type="predicted"/>
<keyword evidence="1" id="KW-0472">Membrane</keyword>
<evidence type="ECO:0000256" key="1">
    <source>
        <dbReference type="SAM" id="Phobius"/>
    </source>
</evidence>
<feature type="transmembrane region" description="Helical" evidence="1">
    <location>
        <begin position="32"/>
        <end position="50"/>
    </location>
</feature>
<keyword evidence="1" id="KW-1133">Transmembrane helix</keyword>
<evidence type="ECO:0000313" key="2">
    <source>
        <dbReference type="EMBL" id="TKT90562.1"/>
    </source>
</evidence>
<dbReference type="AlphaFoldDB" id="A0A4U6D0G1"/>
<evidence type="ECO:0000313" key="3">
    <source>
        <dbReference type="Proteomes" id="UP000304900"/>
    </source>
</evidence>
<feature type="transmembrane region" description="Helical" evidence="1">
    <location>
        <begin position="7"/>
        <end position="26"/>
    </location>
</feature>
<accession>A0A4U6D0G1</accession>
<dbReference type="OrthoDB" id="710410at2"/>
<reference evidence="2 3" key="1">
    <citation type="submission" date="2019-05" db="EMBL/GenBank/DDBJ databases">
        <title>Dyadobacter AR-3-8 sp. nov., isolated from arctic soil.</title>
        <authorList>
            <person name="Chaudhary D.K."/>
        </authorList>
    </citation>
    <scope>NUCLEOTIDE SEQUENCE [LARGE SCALE GENOMIC DNA]</scope>
    <source>
        <strain evidence="2 3">AR-3-8</strain>
    </source>
</reference>
<dbReference type="RefSeq" id="WP_137341730.1">
    <property type="nucleotide sequence ID" value="NZ_BSQH01000002.1"/>
</dbReference>